<evidence type="ECO:0000313" key="3">
    <source>
        <dbReference type="EMBL" id="MBZ0158098.1"/>
    </source>
</evidence>
<sequence length="206" mass="21335">MNAKVRVFTFLLLFIVATGLLGCAGIPEERKGAATGAGVGAATGAAAGALLGSKGAKTETAIIGGLVGALVGGAIGHYTYDQRRTRQETARKYNYQPTLGTQVRIEDASAVPGSVRPGDTVSLKATYAVLTPSPDTTVTVTETREIRRGGELIGRPEASVTRAGGTYTSSVPLILPSTAQSGTYTVITTVQSGTMRDARETRFTVR</sequence>
<keyword evidence="1" id="KW-1133">Transmembrane helix</keyword>
<dbReference type="Proteomes" id="UP000705867">
    <property type="component" value="Unassembled WGS sequence"/>
</dbReference>
<evidence type="ECO:0000259" key="2">
    <source>
        <dbReference type="Pfam" id="PF13441"/>
    </source>
</evidence>
<dbReference type="InterPro" id="IPR027367">
    <property type="entry name" value="Gly-zipper_YMGG"/>
</dbReference>
<keyword evidence="1" id="KW-0472">Membrane</keyword>
<name>A0A953SHL1_9BACT</name>
<dbReference type="EMBL" id="JAIOIV010000136">
    <property type="protein sequence ID" value="MBZ0158098.1"/>
    <property type="molecule type" value="Genomic_DNA"/>
</dbReference>
<gene>
    <name evidence="3" type="ORF">K8I29_18015</name>
</gene>
<reference evidence="3" key="2">
    <citation type="submission" date="2021-08" db="EMBL/GenBank/DDBJ databases">
        <authorList>
            <person name="Dalcin Martins P."/>
        </authorList>
    </citation>
    <scope>NUCLEOTIDE SEQUENCE</scope>
    <source>
        <strain evidence="3">MAG_39</strain>
    </source>
</reference>
<feature type="domain" description="YMGG-like Gly-zipper" evidence="2">
    <location>
        <begin position="31"/>
        <end position="78"/>
    </location>
</feature>
<accession>A0A953SHL1</accession>
<organism evidence="3 4">
    <name type="scientific">Candidatus Nitrobium versatile</name>
    <dbReference type="NCBI Taxonomy" id="2884831"/>
    <lineage>
        <taxon>Bacteria</taxon>
        <taxon>Pseudomonadati</taxon>
        <taxon>Nitrospirota</taxon>
        <taxon>Nitrospiria</taxon>
        <taxon>Nitrospirales</taxon>
        <taxon>Nitrospiraceae</taxon>
        <taxon>Candidatus Nitrobium</taxon>
    </lineage>
</organism>
<keyword evidence="1" id="KW-0812">Transmembrane</keyword>
<comment type="caution">
    <text evidence="3">The sequence shown here is derived from an EMBL/GenBank/DDBJ whole genome shotgun (WGS) entry which is preliminary data.</text>
</comment>
<protein>
    <recommendedName>
        <fullName evidence="2">YMGG-like Gly-zipper domain-containing protein</fullName>
    </recommendedName>
</protein>
<dbReference type="Pfam" id="PF13441">
    <property type="entry name" value="Gly-zipper_YMGG"/>
    <property type="match status" value="1"/>
</dbReference>
<reference evidence="3" key="1">
    <citation type="journal article" date="2021" name="bioRxiv">
        <title>Unraveling nitrogen, sulfur and carbon metabolic pathways and microbial community transcriptional responses to substrate deprivation and toxicity stresses in a bioreactor mimicking anoxic brackish coastal sediment conditions.</title>
        <authorList>
            <person name="Martins P.D."/>
            <person name="Echeveste M.J."/>
            <person name="Arshad A."/>
            <person name="Kurth J."/>
            <person name="Ouboter H."/>
            <person name="Jetten M.S.M."/>
            <person name="Welte C.U."/>
        </authorList>
    </citation>
    <scope>NUCLEOTIDE SEQUENCE</scope>
    <source>
        <strain evidence="3">MAG_39</strain>
    </source>
</reference>
<evidence type="ECO:0000256" key="1">
    <source>
        <dbReference type="SAM" id="Phobius"/>
    </source>
</evidence>
<feature type="transmembrane region" description="Helical" evidence="1">
    <location>
        <begin position="60"/>
        <end position="80"/>
    </location>
</feature>
<dbReference type="AlphaFoldDB" id="A0A953SHL1"/>
<proteinExistence type="predicted"/>
<dbReference type="PROSITE" id="PS51257">
    <property type="entry name" value="PROKAR_LIPOPROTEIN"/>
    <property type="match status" value="1"/>
</dbReference>
<evidence type="ECO:0000313" key="4">
    <source>
        <dbReference type="Proteomes" id="UP000705867"/>
    </source>
</evidence>